<dbReference type="GO" id="GO:0003700">
    <property type="term" value="F:DNA-binding transcription factor activity"/>
    <property type="evidence" value="ECO:0007669"/>
    <property type="project" value="InterPro"/>
</dbReference>
<organism evidence="5 6">
    <name type="scientific">Seongchinamella sediminis</name>
    <dbReference type="NCBI Taxonomy" id="2283635"/>
    <lineage>
        <taxon>Bacteria</taxon>
        <taxon>Pseudomonadati</taxon>
        <taxon>Pseudomonadota</taxon>
        <taxon>Gammaproteobacteria</taxon>
        <taxon>Cellvibrionales</taxon>
        <taxon>Halieaceae</taxon>
        <taxon>Seongchinamella</taxon>
    </lineage>
</organism>
<protein>
    <submittedName>
        <fullName evidence="5">Helix-turn-helix domain-containing protein</fullName>
    </submittedName>
</protein>
<evidence type="ECO:0000313" key="6">
    <source>
        <dbReference type="Proteomes" id="UP000265509"/>
    </source>
</evidence>
<evidence type="ECO:0000259" key="4">
    <source>
        <dbReference type="PROSITE" id="PS01124"/>
    </source>
</evidence>
<dbReference type="Proteomes" id="UP000265509">
    <property type="component" value="Unassembled WGS sequence"/>
</dbReference>
<comment type="caution">
    <text evidence="5">The sequence shown here is derived from an EMBL/GenBank/DDBJ whole genome shotgun (WGS) entry which is preliminary data.</text>
</comment>
<dbReference type="InterPro" id="IPR018060">
    <property type="entry name" value="HTH_AraC"/>
</dbReference>
<dbReference type="Gene3D" id="1.10.10.60">
    <property type="entry name" value="Homeodomain-like"/>
    <property type="match status" value="1"/>
</dbReference>
<keyword evidence="6" id="KW-1185">Reference proteome</keyword>
<dbReference type="PANTHER" id="PTHR47894:SF4">
    <property type="entry name" value="HTH-TYPE TRANSCRIPTIONAL REGULATOR GADX"/>
    <property type="match status" value="1"/>
</dbReference>
<feature type="domain" description="HTH araC/xylS-type" evidence="4">
    <location>
        <begin position="234"/>
        <end position="332"/>
    </location>
</feature>
<dbReference type="SUPFAM" id="SSF46689">
    <property type="entry name" value="Homeodomain-like"/>
    <property type="match status" value="1"/>
</dbReference>
<sequence>MTAKVRVGGLRGYSELVKELGGDPRSYTRACGIADGLLQHEDALLPYRQLVQLLERTADSLGIADFGLRLAARQDIGVLGPLALAMQNSASVEDAIRCAASYLFIQSPALSQRIDKLVRSTRLELAIDLAHLPHDAMCQAEDLALGVSHGVVQLLAQEDYRLIRVELPHGPLLPASRYEAYFGAPVQFSSGRNALYVSPATLDKPLLQRSEQLHRLATDYLDVQTPTADERYTTRVETAVRKSLATGSCSRTAIARAMAMHPRTLQRRLHEEGTSFDAIRDDVRRATVDHYLRHTDMPLSQVAGLVGYSEQAILTRSCQRWFGQTPRRMRLARSD</sequence>
<accession>A0A3L7E229</accession>
<dbReference type="PROSITE" id="PS01124">
    <property type="entry name" value="HTH_ARAC_FAMILY_2"/>
    <property type="match status" value="1"/>
</dbReference>
<name>A0A3L7E229_9GAMM</name>
<dbReference type="RefSeq" id="WP_117953524.1">
    <property type="nucleotide sequence ID" value="NZ_QRAN01000006.1"/>
</dbReference>
<dbReference type="InterPro" id="IPR009057">
    <property type="entry name" value="Homeodomain-like_sf"/>
</dbReference>
<dbReference type="PANTHER" id="PTHR47894">
    <property type="entry name" value="HTH-TYPE TRANSCRIPTIONAL REGULATOR GADX"/>
    <property type="match status" value="1"/>
</dbReference>
<dbReference type="OrthoDB" id="6816069at2"/>
<keyword evidence="2" id="KW-0238">DNA-binding</keyword>
<dbReference type="Pfam" id="PF12625">
    <property type="entry name" value="Arabinose_bd"/>
    <property type="match status" value="1"/>
</dbReference>
<reference evidence="5 6" key="1">
    <citation type="submission" date="2018-07" db="EMBL/GenBank/DDBJ databases">
        <title>Halioglobus sp. genome submission.</title>
        <authorList>
            <person name="Ye M.-Q."/>
            <person name="Du Z.-J."/>
        </authorList>
    </citation>
    <scope>NUCLEOTIDE SEQUENCE [LARGE SCALE GENOMIC DNA]</scope>
    <source>
        <strain evidence="5 6">U0301</strain>
    </source>
</reference>
<evidence type="ECO:0000313" key="5">
    <source>
        <dbReference type="EMBL" id="RLQ22383.1"/>
    </source>
</evidence>
<gene>
    <name evidence="5" type="ORF">DWB85_07095</name>
</gene>
<dbReference type="AlphaFoldDB" id="A0A3L7E229"/>
<evidence type="ECO:0000256" key="1">
    <source>
        <dbReference type="ARBA" id="ARBA00023015"/>
    </source>
</evidence>
<evidence type="ECO:0000256" key="3">
    <source>
        <dbReference type="ARBA" id="ARBA00023163"/>
    </source>
</evidence>
<dbReference type="SMART" id="SM00342">
    <property type="entry name" value="HTH_ARAC"/>
    <property type="match status" value="1"/>
</dbReference>
<dbReference type="InterPro" id="IPR032687">
    <property type="entry name" value="AraC-type_N"/>
</dbReference>
<dbReference type="GO" id="GO:0000976">
    <property type="term" value="F:transcription cis-regulatory region binding"/>
    <property type="evidence" value="ECO:0007669"/>
    <property type="project" value="TreeGrafter"/>
</dbReference>
<dbReference type="GO" id="GO:0005829">
    <property type="term" value="C:cytosol"/>
    <property type="evidence" value="ECO:0007669"/>
    <property type="project" value="TreeGrafter"/>
</dbReference>
<evidence type="ECO:0000256" key="2">
    <source>
        <dbReference type="ARBA" id="ARBA00023125"/>
    </source>
</evidence>
<dbReference type="Pfam" id="PF12833">
    <property type="entry name" value="HTH_18"/>
    <property type="match status" value="1"/>
</dbReference>
<keyword evidence="1" id="KW-0805">Transcription regulation</keyword>
<keyword evidence="3" id="KW-0804">Transcription</keyword>
<dbReference type="EMBL" id="QRAN01000006">
    <property type="protein sequence ID" value="RLQ22383.1"/>
    <property type="molecule type" value="Genomic_DNA"/>
</dbReference>
<proteinExistence type="predicted"/>